<keyword evidence="3" id="KW-1185">Reference proteome</keyword>
<proteinExistence type="predicted"/>
<accession>A0A392VUG3</accession>
<organism evidence="2 3">
    <name type="scientific">Trifolium medium</name>
    <dbReference type="NCBI Taxonomy" id="97028"/>
    <lineage>
        <taxon>Eukaryota</taxon>
        <taxon>Viridiplantae</taxon>
        <taxon>Streptophyta</taxon>
        <taxon>Embryophyta</taxon>
        <taxon>Tracheophyta</taxon>
        <taxon>Spermatophyta</taxon>
        <taxon>Magnoliopsida</taxon>
        <taxon>eudicotyledons</taxon>
        <taxon>Gunneridae</taxon>
        <taxon>Pentapetalae</taxon>
        <taxon>rosids</taxon>
        <taxon>fabids</taxon>
        <taxon>Fabales</taxon>
        <taxon>Fabaceae</taxon>
        <taxon>Papilionoideae</taxon>
        <taxon>50 kb inversion clade</taxon>
        <taxon>NPAAA clade</taxon>
        <taxon>Hologalegina</taxon>
        <taxon>IRL clade</taxon>
        <taxon>Trifolieae</taxon>
        <taxon>Trifolium</taxon>
    </lineage>
</organism>
<feature type="non-terminal residue" evidence="2">
    <location>
        <position position="20"/>
    </location>
</feature>
<dbReference type="AlphaFoldDB" id="A0A392VUG3"/>
<name>A0A392VUG3_9FABA</name>
<evidence type="ECO:0000313" key="3">
    <source>
        <dbReference type="Proteomes" id="UP000265520"/>
    </source>
</evidence>
<evidence type="ECO:0000256" key="1">
    <source>
        <dbReference type="SAM" id="MobiDB-lite"/>
    </source>
</evidence>
<dbReference type="Proteomes" id="UP000265520">
    <property type="component" value="Unassembled WGS sequence"/>
</dbReference>
<reference evidence="2 3" key="1">
    <citation type="journal article" date="2018" name="Front. Plant Sci.">
        <title>Red Clover (Trifolium pratense) and Zigzag Clover (T. medium) - A Picture of Genomic Similarities and Differences.</title>
        <authorList>
            <person name="Dluhosova J."/>
            <person name="Istvanek J."/>
            <person name="Nedelnik J."/>
            <person name="Repkova J."/>
        </authorList>
    </citation>
    <scope>NUCLEOTIDE SEQUENCE [LARGE SCALE GENOMIC DNA]</scope>
    <source>
        <strain evidence="3">cv. 10/8</strain>
        <tissue evidence="2">Leaf</tissue>
    </source>
</reference>
<sequence length="20" mass="2169">MLDDSEVYTGHVHASPVLKA</sequence>
<dbReference type="EMBL" id="LXQA011234369">
    <property type="protein sequence ID" value="MCI90070.1"/>
    <property type="molecule type" value="Genomic_DNA"/>
</dbReference>
<protein>
    <submittedName>
        <fullName evidence="2">Uncharacterized protein</fullName>
    </submittedName>
</protein>
<feature type="region of interest" description="Disordered" evidence="1">
    <location>
        <begin position="1"/>
        <end position="20"/>
    </location>
</feature>
<evidence type="ECO:0000313" key="2">
    <source>
        <dbReference type="EMBL" id="MCI90070.1"/>
    </source>
</evidence>
<comment type="caution">
    <text evidence="2">The sequence shown here is derived from an EMBL/GenBank/DDBJ whole genome shotgun (WGS) entry which is preliminary data.</text>
</comment>